<dbReference type="OrthoDB" id="9793997at2"/>
<proteinExistence type="predicted"/>
<dbReference type="Proteomes" id="UP000326354">
    <property type="component" value="Chromosome"/>
</dbReference>
<sequence>MLLPEGETKDFLGREFLTWLWFYGEQNNWHFSFSDGDSMEYGMDELLVMQGDDANCMQKLSGPVPIKAPEAQVALLEGKKVSTTRVVFVHGQQEWTFTISGDNFNISSLKLISPTTSDIEERFAELSDDLEQVTLLFDKVYTTFLQLRISEEWHKDILPQMKEWVAQKAENAD</sequence>
<dbReference type="RefSeq" id="WP_151966905.1">
    <property type="nucleotide sequence ID" value="NZ_AP019860.1"/>
</dbReference>
<dbReference type="AlphaFoldDB" id="A0A5S9IJH9"/>
<accession>A0A5S9IJH9</accession>
<evidence type="ECO:0000313" key="1">
    <source>
        <dbReference type="EMBL" id="BBM82671.1"/>
    </source>
</evidence>
<dbReference type="EMBL" id="AP019860">
    <property type="protein sequence ID" value="BBM82671.1"/>
    <property type="molecule type" value="Genomic_DNA"/>
</dbReference>
<evidence type="ECO:0000313" key="2">
    <source>
        <dbReference type="Proteomes" id="UP000326354"/>
    </source>
</evidence>
<gene>
    <name evidence="1" type="ORF">UABAM_01014</name>
</gene>
<dbReference type="KEGG" id="uam:UABAM_01014"/>
<reference evidence="1 2" key="1">
    <citation type="submission" date="2019-08" db="EMBL/GenBank/DDBJ databases">
        <title>Complete genome sequence of Candidatus Uab amorphum.</title>
        <authorList>
            <person name="Shiratori T."/>
            <person name="Suzuki S."/>
            <person name="Kakizawa Y."/>
            <person name="Ishida K."/>
        </authorList>
    </citation>
    <scope>NUCLEOTIDE SEQUENCE [LARGE SCALE GENOMIC DNA]</scope>
    <source>
        <strain evidence="1 2">SRT547</strain>
    </source>
</reference>
<name>A0A5S9IJH9_UABAM</name>
<organism evidence="1 2">
    <name type="scientific">Uabimicrobium amorphum</name>
    <dbReference type="NCBI Taxonomy" id="2596890"/>
    <lineage>
        <taxon>Bacteria</taxon>
        <taxon>Pseudomonadati</taxon>
        <taxon>Planctomycetota</taxon>
        <taxon>Candidatus Uabimicrobiia</taxon>
        <taxon>Candidatus Uabimicrobiales</taxon>
        <taxon>Candidatus Uabimicrobiaceae</taxon>
        <taxon>Candidatus Uabimicrobium</taxon>
    </lineage>
</organism>
<protein>
    <submittedName>
        <fullName evidence="1">Uncharacterized protein</fullName>
    </submittedName>
</protein>
<keyword evidence="2" id="KW-1185">Reference proteome</keyword>